<dbReference type="WBParaSite" id="PS1159_v2.g6941.t1">
    <property type="protein sequence ID" value="PS1159_v2.g6941.t1"/>
    <property type="gene ID" value="PS1159_v2.g6941"/>
</dbReference>
<reference evidence="2" key="1">
    <citation type="submission" date="2022-11" db="UniProtKB">
        <authorList>
            <consortium name="WormBaseParasite"/>
        </authorList>
    </citation>
    <scope>IDENTIFICATION</scope>
</reference>
<organism evidence="1 2">
    <name type="scientific">Panagrolaimus sp. PS1159</name>
    <dbReference type="NCBI Taxonomy" id="55785"/>
    <lineage>
        <taxon>Eukaryota</taxon>
        <taxon>Metazoa</taxon>
        <taxon>Ecdysozoa</taxon>
        <taxon>Nematoda</taxon>
        <taxon>Chromadorea</taxon>
        <taxon>Rhabditida</taxon>
        <taxon>Tylenchina</taxon>
        <taxon>Panagrolaimomorpha</taxon>
        <taxon>Panagrolaimoidea</taxon>
        <taxon>Panagrolaimidae</taxon>
        <taxon>Panagrolaimus</taxon>
    </lineage>
</organism>
<dbReference type="Proteomes" id="UP000887580">
    <property type="component" value="Unplaced"/>
</dbReference>
<name>A0AC35GMH8_9BILA</name>
<protein>
    <submittedName>
        <fullName evidence="2">Uncharacterized protein</fullName>
    </submittedName>
</protein>
<evidence type="ECO:0000313" key="2">
    <source>
        <dbReference type="WBParaSite" id="PS1159_v2.g6941.t1"/>
    </source>
</evidence>
<accession>A0AC35GMH8</accession>
<sequence>MDFDFAVLSIQNPFEFPRQQNDHQKSSDLEVFQYKASQKLINANNAHANSMDEHEKCHYEAFFKCQRFFLHHKTLSAFGERCYMCETCNKPFARLRFAFVKLMEAIHTTISEKHKIPTKKDFDQIKKYFKNSYYSMSVNEAKAVLKKGQHVLQRGLKTAKDCDVLSPKNDGILMKQFHQNESRILQYPIFCQRRVPFPIEIINAYTKYFRIKFEKKNSSMPLMSATENDAFIHENDRDYFILTKNHPTIFEEYFVNLQEKLEEIVPDALRIPILDEVEKEWIQKYNIYY</sequence>
<evidence type="ECO:0000313" key="1">
    <source>
        <dbReference type="Proteomes" id="UP000887580"/>
    </source>
</evidence>
<proteinExistence type="predicted"/>